<accession>A0AAD7MSE2</accession>
<feature type="compositionally biased region" description="Basic and acidic residues" evidence="1">
    <location>
        <begin position="292"/>
        <end position="303"/>
    </location>
</feature>
<dbReference type="Proteomes" id="UP001215280">
    <property type="component" value="Unassembled WGS sequence"/>
</dbReference>
<evidence type="ECO:0000313" key="2">
    <source>
        <dbReference type="EMBL" id="KAJ7730598.1"/>
    </source>
</evidence>
<protein>
    <submittedName>
        <fullName evidence="2">Uncharacterized protein</fullName>
    </submittedName>
</protein>
<evidence type="ECO:0000313" key="3">
    <source>
        <dbReference type="Proteomes" id="UP001215280"/>
    </source>
</evidence>
<organism evidence="2 3">
    <name type="scientific">Mycena maculata</name>
    <dbReference type="NCBI Taxonomy" id="230809"/>
    <lineage>
        <taxon>Eukaryota</taxon>
        <taxon>Fungi</taxon>
        <taxon>Dikarya</taxon>
        <taxon>Basidiomycota</taxon>
        <taxon>Agaricomycotina</taxon>
        <taxon>Agaricomycetes</taxon>
        <taxon>Agaricomycetidae</taxon>
        <taxon>Agaricales</taxon>
        <taxon>Marasmiineae</taxon>
        <taxon>Mycenaceae</taxon>
        <taxon>Mycena</taxon>
    </lineage>
</organism>
<dbReference type="AlphaFoldDB" id="A0AAD7MSE2"/>
<proteinExistence type="predicted"/>
<comment type="caution">
    <text evidence="2">The sequence shown here is derived from an EMBL/GenBank/DDBJ whole genome shotgun (WGS) entry which is preliminary data.</text>
</comment>
<dbReference type="EMBL" id="JARJLG010000189">
    <property type="protein sequence ID" value="KAJ7730598.1"/>
    <property type="molecule type" value="Genomic_DNA"/>
</dbReference>
<feature type="compositionally biased region" description="Low complexity" evidence="1">
    <location>
        <begin position="311"/>
        <end position="320"/>
    </location>
</feature>
<feature type="region of interest" description="Disordered" evidence="1">
    <location>
        <begin position="495"/>
        <end position="524"/>
    </location>
</feature>
<feature type="region of interest" description="Disordered" evidence="1">
    <location>
        <begin position="198"/>
        <end position="226"/>
    </location>
</feature>
<evidence type="ECO:0000256" key="1">
    <source>
        <dbReference type="SAM" id="MobiDB-lite"/>
    </source>
</evidence>
<gene>
    <name evidence="2" type="ORF">DFH07DRAFT_1065963</name>
</gene>
<feature type="region of interest" description="Disordered" evidence="1">
    <location>
        <begin position="288"/>
        <end position="331"/>
    </location>
</feature>
<sequence length="524" mass="56925">MVFDSPTRGLNLRLFLTLGFSASKFWGFFASSSDAVFYSFNLASYFDSSQHSSPLSQLQAGFALLLTVSDGAAPAISPLVTETNMSLPRAPSQASSLRLPPGRFDPRLIRNGAEEERSSGETSSGRNARWVGHGSQDVRYILTFCFSFTGWRASRWAHTDADTMNLELGKAECWKVDGGRVASARLFPLQVPVPSPKPAYEGVGDSHRVGKRSVGEGGTTSARPRRALGTRPCAHFPAASTPRAAHILPPRIRGRLCVRGWLLVHRGHSPPVGPHAATSAYGLECDPCRATPTREHQERRGRDGAPGTSIAVRPSAPPRAGRGRRWAAEHAQHAREWTTCGAAAGSVAAKYPMPRGRESMGRAGHVLHSDIAGEDDSLIWRKCDDWDFYATLPPAPVDDLPPINLSWPPAHAQQGVHGGRLRRAHPHRVHKPEIWAQEGVDQLRPPASHTSLPLPLPPLVVVVYDFTLTYYLLSLLYSSSRTVLPARAYHEQPGYHAHPLPTSDRADGASSSAGTSFVSAMTLQ</sequence>
<name>A0AAD7MSE2_9AGAR</name>
<reference evidence="2" key="1">
    <citation type="submission" date="2023-03" db="EMBL/GenBank/DDBJ databases">
        <title>Massive genome expansion in bonnet fungi (Mycena s.s.) driven by repeated elements and novel gene families across ecological guilds.</title>
        <authorList>
            <consortium name="Lawrence Berkeley National Laboratory"/>
            <person name="Harder C.B."/>
            <person name="Miyauchi S."/>
            <person name="Viragh M."/>
            <person name="Kuo A."/>
            <person name="Thoen E."/>
            <person name="Andreopoulos B."/>
            <person name="Lu D."/>
            <person name="Skrede I."/>
            <person name="Drula E."/>
            <person name="Henrissat B."/>
            <person name="Morin E."/>
            <person name="Kohler A."/>
            <person name="Barry K."/>
            <person name="LaButti K."/>
            <person name="Morin E."/>
            <person name="Salamov A."/>
            <person name="Lipzen A."/>
            <person name="Mereny Z."/>
            <person name="Hegedus B."/>
            <person name="Baldrian P."/>
            <person name="Stursova M."/>
            <person name="Weitz H."/>
            <person name="Taylor A."/>
            <person name="Grigoriev I.V."/>
            <person name="Nagy L.G."/>
            <person name="Martin F."/>
            <person name="Kauserud H."/>
        </authorList>
    </citation>
    <scope>NUCLEOTIDE SEQUENCE</scope>
    <source>
        <strain evidence="2">CBHHK188m</strain>
    </source>
</reference>
<keyword evidence="3" id="KW-1185">Reference proteome</keyword>